<evidence type="ECO:0000313" key="2">
    <source>
        <dbReference type="Proteomes" id="UP001596505"/>
    </source>
</evidence>
<evidence type="ECO:0000313" key="1">
    <source>
        <dbReference type="EMBL" id="MFC7394296.1"/>
    </source>
</evidence>
<organism evidence="1 2">
    <name type="scientific">Scopulibacillus cellulosilyticus</name>
    <dbReference type="NCBI Taxonomy" id="2665665"/>
    <lineage>
        <taxon>Bacteria</taxon>
        <taxon>Bacillati</taxon>
        <taxon>Bacillota</taxon>
        <taxon>Bacilli</taxon>
        <taxon>Bacillales</taxon>
        <taxon>Sporolactobacillaceae</taxon>
        <taxon>Scopulibacillus</taxon>
    </lineage>
</organism>
<gene>
    <name evidence="1" type="ORF">ACFQRG_15170</name>
</gene>
<keyword evidence="2" id="KW-1185">Reference proteome</keyword>
<accession>A0ABW2Q137</accession>
<protein>
    <submittedName>
        <fullName evidence="1">Uncharacterized protein</fullName>
    </submittedName>
</protein>
<proteinExistence type="predicted"/>
<dbReference type="Proteomes" id="UP001596505">
    <property type="component" value="Unassembled WGS sequence"/>
</dbReference>
<sequence>MYNFHHTWPYENVMGEIYLNECPFCHKSSVLIHMKKDDFEKALDEVKTHVVLPCCHEKLVILKMDDDYIWSDRPLR</sequence>
<dbReference type="EMBL" id="JBHTCO010000020">
    <property type="protein sequence ID" value="MFC7394296.1"/>
    <property type="molecule type" value="Genomic_DNA"/>
</dbReference>
<dbReference type="RefSeq" id="WP_380967513.1">
    <property type="nucleotide sequence ID" value="NZ_JBHTCO010000020.1"/>
</dbReference>
<comment type="caution">
    <text evidence="1">The sequence shown here is derived from an EMBL/GenBank/DDBJ whole genome shotgun (WGS) entry which is preliminary data.</text>
</comment>
<reference evidence="2" key="1">
    <citation type="journal article" date="2019" name="Int. J. Syst. Evol. Microbiol.">
        <title>The Global Catalogue of Microorganisms (GCM) 10K type strain sequencing project: providing services to taxonomists for standard genome sequencing and annotation.</title>
        <authorList>
            <consortium name="The Broad Institute Genomics Platform"/>
            <consortium name="The Broad Institute Genome Sequencing Center for Infectious Disease"/>
            <person name="Wu L."/>
            <person name="Ma J."/>
        </authorList>
    </citation>
    <scope>NUCLEOTIDE SEQUENCE [LARGE SCALE GENOMIC DNA]</scope>
    <source>
        <strain evidence="2">CGMCC 1.16305</strain>
    </source>
</reference>
<name>A0ABW2Q137_9BACL</name>